<dbReference type="GO" id="GO:0005576">
    <property type="term" value="C:extracellular region"/>
    <property type="evidence" value="ECO:0007669"/>
    <property type="project" value="UniProtKB-ARBA"/>
</dbReference>
<dbReference type="InterPro" id="IPR022398">
    <property type="entry name" value="Peptidase_S8_His-AS"/>
</dbReference>
<feature type="domain" description="Peptidase S8/S53" evidence="9">
    <location>
        <begin position="163"/>
        <end position="403"/>
    </location>
</feature>
<dbReference type="OrthoDB" id="206201at2759"/>
<feature type="signal peptide" evidence="8">
    <location>
        <begin position="1"/>
        <end position="20"/>
    </location>
</feature>
<dbReference type="PANTHER" id="PTHR43806">
    <property type="entry name" value="PEPTIDASE S8"/>
    <property type="match status" value="1"/>
</dbReference>
<name>A0A8H4LPS1_9HYPO</name>
<dbReference type="PROSITE" id="PS00136">
    <property type="entry name" value="SUBTILASE_ASP"/>
    <property type="match status" value="1"/>
</dbReference>
<dbReference type="PANTHER" id="PTHR43806:SF58">
    <property type="entry name" value="ALKALINE PROTEASE 1-RELATED"/>
    <property type="match status" value="1"/>
</dbReference>
<dbReference type="GO" id="GO:0006508">
    <property type="term" value="P:proteolysis"/>
    <property type="evidence" value="ECO:0007669"/>
    <property type="project" value="UniProtKB-KW"/>
</dbReference>
<evidence type="ECO:0000256" key="7">
    <source>
        <dbReference type="RuleBase" id="RU003355"/>
    </source>
</evidence>
<keyword evidence="5 6" id="KW-0720">Serine protease</keyword>
<feature type="domain" description="Inhibitor I9" evidence="10">
    <location>
        <begin position="34"/>
        <end position="112"/>
    </location>
</feature>
<protein>
    <submittedName>
        <fullName evidence="11">Alkaline ase</fullName>
    </submittedName>
</protein>
<dbReference type="Pfam" id="PF05922">
    <property type="entry name" value="Inhibitor_I9"/>
    <property type="match status" value="1"/>
</dbReference>
<dbReference type="Gene3D" id="3.30.70.80">
    <property type="entry name" value="Peptidase S8 propeptide/proteinase inhibitor I9"/>
    <property type="match status" value="1"/>
</dbReference>
<feature type="active site" description="Charge relay system" evidence="6">
    <location>
        <position position="196"/>
    </location>
</feature>
<dbReference type="InterPro" id="IPR015500">
    <property type="entry name" value="Peptidase_S8_subtilisin-rel"/>
</dbReference>
<dbReference type="GO" id="GO:0004252">
    <property type="term" value="F:serine-type endopeptidase activity"/>
    <property type="evidence" value="ECO:0007669"/>
    <property type="project" value="UniProtKB-UniRule"/>
</dbReference>
<dbReference type="EMBL" id="JAADYS010000107">
    <property type="protein sequence ID" value="KAF4472203.1"/>
    <property type="molecule type" value="Genomic_DNA"/>
</dbReference>
<evidence type="ECO:0000313" key="11">
    <source>
        <dbReference type="EMBL" id="KAF4472203.1"/>
    </source>
</evidence>
<comment type="similarity">
    <text evidence="1 6 7">Belongs to the peptidase S8 family.</text>
</comment>
<dbReference type="Gene3D" id="3.40.50.200">
    <property type="entry name" value="Peptidase S8/S53 domain"/>
    <property type="match status" value="1"/>
</dbReference>
<reference evidence="11 12" key="1">
    <citation type="submission" date="2020-01" db="EMBL/GenBank/DDBJ databases">
        <title>Identification and distribution of gene clusters putatively required for synthesis of sphingolipid metabolism inhibitors in phylogenetically diverse species of the filamentous fungus Fusarium.</title>
        <authorList>
            <person name="Kim H.-S."/>
            <person name="Busman M."/>
            <person name="Brown D.W."/>
            <person name="Divon H."/>
            <person name="Uhlig S."/>
            <person name="Proctor R.H."/>
        </authorList>
    </citation>
    <scope>NUCLEOTIDE SEQUENCE [LARGE SCALE GENOMIC DNA]</scope>
    <source>
        <strain evidence="11 12">NRRL 20459</strain>
    </source>
</reference>
<feature type="active site" description="Charge relay system" evidence="6">
    <location>
        <position position="165"/>
    </location>
</feature>
<dbReference type="Pfam" id="PF00082">
    <property type="entry name" value="Peptidase_S8"/>
    <property type="match status" value="1"/>
</dbReference>
<dbReference type="InterPro" id="IPR023827">
    <property type="entry name" value="Peptidase_S8_Asp-AS"/>
</dbReference>
<dbReference type="PROSITE" id="PS00138">
    <property type="entry name" value="SUBTILASE_SER"/>
    <property type="match status" value="1"/>
</dbReference>
<feature type="active site" description="Charge relay system" evidence="6">
    <location>
        <position position="379"/>
    </location>
</feature>
<evidence type="ECO:0000256" key="1">
    <source>
        <dbReference type="ARBA" id="ARBA00011073"/>
    </source>
</evidence>
<dbReference type="InterPro" id="IPR036852">
    <property type="entry name" value="Peptidase_S8/S53_dom_sf"/>
</dbReference>
<evidence type="ECO:0000259" key="10">
    <source>
        <dbReference type="Pfam" id="PF05922"/>
    </source>
</evidence>
<dbReference type="CDD" id="cd04077">
    <property type="entry name" value="Peptidases_S8_PCSK9_ProteinaseK_like"/>
    <property type="match status" value="1"/>
</dbReference>
<dbReference type="Proteomes" id="UP000554235">
    <property type="component" value="Unassembled WGS sequence"/>
</dbReference>
<dbReference type="SUPFAM" id="SSF52743">
    <property type="entry name" value="Subtilisin-like"/>
    <property type="match status" value="1"/>
</dbReference>
<evidence type="ECO:0000256" key="4">
    <source>
        <dbReference type="ARBA" id="ARBA00022801"/>
    </source>
</evidence>
<dbReference type="InterPro" id="IPR010259">
    <property type="entry name" value="S8pro/Inhibitor_I9"/>
</dbReference>
<dbReference type="PROSITE" id="PS51892">
    <property type="entry name" value="SUBTILASE"/>
    <property type="match status" value="1"/>
</dbReference>
<evidence type="ECO:0000313" key="12">
    <source>
        <dbReference type="Proteomes" id="UP000554235"/>
    </source>
</evidence>
<evidence type="ECO:0000256" key="8">
    <source>
        <dbReference type="SAM" id="SignalP"/>
    </source>
</evidence>
<evidence type="ECO:0000259" key="9">
    <source>
        <dbReference type="Pfam" id="PF00082"/>
    </source>
</evidence>
<keyword evidence="2 6" id="KW-0645">Protease</keyword>
<sequence>MASLRRLALFFGALLPAALAAPADLPPKVPIPGKYIVTLKSDAPDSKIEAHLNWVGDIHRRSLNKRDTAGVEDKYNIGNWNAYSGEFDKDTIEEIKASPEVAFVEPDYEVYLDFDVEPSEHSERALTTQTGAPWGLGTISHRSSGSTSYIYDTSAGSGSYAYVVDSGVQVSHNQFGSRGTLGFNAFSGAHTDTLGHGTHVAGTIAGSTYGVAKQANVISVKVFQGNQGSTSTILSGFNWAVNDITSKGRQGRSVVNLSLGMLCHIWVFPALLLNGRTNNRSGGPASTTWTNAIQAAYTSGVLSVVAAGNGDDSGNPLPVSSESPANAPNALTVGAITSAWRPASFTNYGAGVDIHAPGVSILSSWIGSNTATNTISGTSMAAPHVAGLALYLQVLEGLSTPAAVTNRIKALGTSGRITGTLNGSPNLIAYNGNGA</sequence>
<comment type="caution">
    <text evidence="11">The sequence shown here is derived from an EMBL/GenBank/DDBJ whole genome shotgun (WGS) entry which is preliminary data.</text>
</comment>
<dbReference type="InterPro" id="IPR023828">
    <property type="entry name" value="Peptidase_S8_Ser-AS"/>
</dbReference>
<keyword evidence="4 6" id="KW-0378">Hydrolase</keyword>
<evidence type="ECO:0000256" key="2">
    <source>
        <dbReference type="ARBA" id="ARBA00022670"/>
    </source>
</evidence>
<dbReference type="AlphaFoldDB" id="A0A8H4LPS1"/>
<dbReference type="PRINTS" id="PR00723">
    <property type="entry name" value="SUBTILISIN"/>
</dbReference>
<evidence type="ECO:0000256" key="5">
    <source>
        <dbReference type="ARBA" id="ARBA00022825"/>
    </source>
</evidence>
<gene>
    <name evidence="11" type="ORF">FALBO_888</name>
</gene>
<dbReference type="PROSITE" id="PS00137">
    <property type="entry name" value="SUBTILASE_HIS"/>
    <property type="match status" value="1"/>
</dbReference>
<evidence type="ECO:0000256" key="6">
    <source>
        <dbReference type="PROSITE-ProRule" id="PRU01240"/>
    </source>
</evidence>
<dbReference type="InterPro" id="IPR037045">
    <property type="entry name" value="S8pro/Inhibitor_I9_sf"/>
</dbReference>
<keyword evidence="3 8" id="KW-0732">Signal</keyword>
<proteinExistence type="inferred from homology"/>
<dbReference type="InterPro" id="IPR050131">
    <property type="entry name" value="Peptidase_S8_subtilisin-like"/>
</dbReference>
<evidence type="ECO:0000256" key="3">
    <source>
        <dbReference type="ARBA" id="ARBA00022729"/>
    </source>
</evidence>
<dbReference type="InterPro" id="IPR000209">
    <property type="entry name" value="Peptidase_S8/S53_dom"/>
</dbReference>
<accession>A0A8H4LPS1</accession>
<feature type="chain" id="PRO_5034077790" evidence="8">
    <location>
        <begin position="21"/>
        <end position="435"/>
    </location>
</feature>
<dbReference type="SUPFAM" id="SSF54897">
    <property type="entry name" value="Protease propeptides/inhibitors"/>
    <property type="match status" value="1"/>
</dbReference>
<organism evidence="11 12">
    <name type="scientific">Fusarium albosuccineum</name>
    <dbReference type="NCBI Taxonomy" id="1237068"/>
    <lineage>
        <taxon>Eukaryota</taxon>
        <taxon>Fungi</taxon>
        <taxon>Dikarya</taxon>
        <taxon>Ascomycota</taxon>
        <taxon>Pezizomycotina</taxon>
        <taxon>Sordariomycetes</taxon>
        <taxon>Hypocreomycetidae</taxon>
        <taxon>Hypocreales</taxon>
        <taxon>Nectriaceae</taxon>
        <taxon>Fusarium</taxon>
        <taxon>Fusarium decemcellulare species complex</taxon>
    </lineage>
</organism>
<dbReference type="InterPro" id="IPR034193">
    <property type="entry name" value="PCSK9_ProteinaseK-like"/>
</dbReference>
<keyword evidence="12" id="KW-1185">Reference proteome</keyword>